<comment type="caution">
    <text evidence="5">The sequence shown here is derived from an EMBL/GenBank/DDBJ whole genome shotgun (WGS) entry which is preliminary data.</text>
</comment>
<dbReference type="SMART" id="SM00342">
    <property type="entry name" value="HTH_ARAC"/>
    <property type="match status" value="1"/>
</dbReference>
<keyword evidence="3" id="KW-0804">Transcription</keyword>
<protein>
    <submittedName>
        <fullName evidence="5">Helix-turn-helix domain-containing protein</fullName>
    </submittedName>
</protein>
<accession>A0ABS6B569</accession>
<keyword evidence="2" id="KW-0238">DNA-binding</keyword>
<feature type="domain" description="HTH araC/xylS-type" evidence="4">
    <location>
        <begin position="207"/>
        <end position="307"/>
    </location>
</feature>
<dbReference type="InterPro" id="IPR050204">
    <property type="entry name" value="AraC_XylS_family_regulators"/>
</dbReference>
<evidence type="ECO:0000256" key="3">
    <source>
        <dbReference type="ARBA" id="ARBA00023163"/>
    </source>
</evidence>
<dbReference type="EMBL" id="JAHKNI010000010">
    <property type="protein sequence ID" value="MBU3065394.1"/>
    <property type="molecule type" value="Genomic_DNA"/>
</dbReference>
<evidence type="ECO:0000256" key="1">
    <source>
        <dbReference type="ARBA" id="ARBA00023015"/>
    </source>
</evidence>
<dbReference type="InterPro" id="IPR020449">
    <property type="entry name" value="Tscrpt_reg_AraC-type_HTH"/>
</dbReference>
<organism evidence="5 6">
    <name type="scientific">Nocardia albiluteola</name>
    <dbReference type="NCBI Taxonomy" id="2842303"/>
    <lineage>
        <taxon>Bacteria</taxon>
        <taxon>Bacillati</taxon>
        <taxon>Actinomycetota</taxon>
        <taxon>Actinomycetes</taxon>
        <taxon>Mycobacteriales</taxon>
        <taxon>Nocardiaceae</taxon>
        <taxon>Nocardia</taxon>
    </lineage>
</organism>
<sequence length="320" mass="35503">MDSTPPDAPPRSFDSNRHRWEARFPGGRALPTFTPDTVGDFRIKAHAVRMRELTMVDIHGASTIRTTRPVEGVEGQVQLHLVSRGAWTLDGRSDRGEHTIQAGQFLLQHLRKPTHFETAPHTTAKIITVMPPTPLEPMLRDRMITGPADSTEIRLLVAYADMVRTTMPDLGPAGIHAANGALLELIKGVALGGFDDAEPQLAPALAQAARDLADRWLADPGLSTTTLARELNVSIRTLQRAFASAGEPVTAYIRRRRLEEARRALTASPDRPSISEIAAHWQFSDSSHFIRVFKSAYGRTPAEYTRSIWARRECERTTRP</sequence>
<proteinExistence type="predicted"/>
<evidence type="ECO:0000313" key="6">
    <source>
        <dbReference type="Proteomes" id="UP000733379"/>
    </source>
</evidence>
<keyword evidence="6" id="KW-1185">Reference proteome</keyword>
<evidence type="ECO:0000259" key="4">
    <source>
        <dbReference type="PROSITE" id="PS01124"/>
    </source>
</evidence>
<dbReference type="PROSITE" id="PS00041">
    <property type="entry name" value="HTH_ARAC_FAMILY_1"/>
    <property type="match status" value="1"/>
</dbReference>
<evidence type="ECO:0000313" key="5">
    <source>
        <dbReference type="EMBL" id="MBU3065394.1"/>
    </source>
</evidence>
<dbReference type="RefSeq" id="WP_215921503.1">
    <property type="nucleotide sequence ID" value="NZ_JAHKNI010000010.1"/>
</dbReference>
<dbReference type="Gene3D" id="1.10.10.60">
    <property type="entry name" value="Homeodomain-like"/>
    <property type="match status" value="1"/>
</dbReference>
<dbReference type="PANTHER" id="PTHR46796:SF6">
    <property type="entry name" value="ARAC SUBFAMILY"/>
    <property type="match status" value="1"/>
</dbReference>
<evidence type="ECO:0000256" key="2">
    <source>
        <dbReference type="ARBA" id="ARBA00023125"/>
    </source>
</evidence>
<dbReference type="PROSITE" id="PS01124">
    <property type="entry name" value="HTH_ARAC_FAMILY_2"/>
    <property type="match status" value="1"/>
</dbReference>
<keyword evidence="1" id="KW-0805">Transcription regulation</keyword>
<dbReference type="InterPro" id="IPR018062">
    <property type="entry name" value="HTH_AraC-typ_CS"/>
</dbReference>
<name>A0ABS6B569_9NOCA</name>
<dbReference type="PRINTS" id="PR00032">
    <property type="entry name" value="HTHARAC"/>
</dbReference>
<dbReference type="InterPro" id="IPR018060">
    <property type="entry name" value="HTH_AraC"/>
</dbReference>
<dbReference type="InterPro" id="IPR009057">
    <property type="entry name" value="Homeodomain-like_sf"/>
</dbReference>
<reference evidence="5 6" key="1">
    <citation type="submission" date="2021-06" db="EMBL/GenBank/DDBJ databases">
        <title>Actinomycetes sequencing.</title>
        <authorList>
            <person name="Shan Q."/>
        </authorList>
    </citation>
    <scope>NUCLEOTIDE SEQUENCE [LARGE SCALE GENOMIC DNA]</scope>
    <source>
        <strain evidence="5 6">NEAU-G5</strain>
    </source>
</reference>
<dbReference type="Pfam" id="PF12833">
    <property type="entry name" value="HTH_18"/>
    <property type="match status" value="1"/>
</dbReference>
<dbReference type="SUPFAM" id="SSF46689">
    <property type="entry name" value="Homeodomain-like"/>
    <property type="match status" value="1"/>
</dbReference>
<dbReference type="PANTHER" id="PTHR46796">
    <property type="entry name" value="HTH-TYPE TRANSCRIPTIONAL ACTIVATOR RHAS-RELATED"/>
    <property type="match status" value="1"/>
</dbReference>
<gene>
    <name evidence="5" type="ORF">KO481_28185</name>
</gene>
<dbReference type="Proteomes" id="UP000733379">
    <property type="component" value="Unassembled WGS sequence"/>
</dbReference>